<dbReference type="AlphaFoldDB" id="A0A1I2HI34"/>
<name>A0A1I2HI34_9BACT</name>
<reference evidence="1 2" key="1">
    <citation type="submission" date="2016-10" db="EMBL/GenBank/DDBJ databases">
        <authorList>
            <person name="de Groot N.N."/>
        </authorList>
    </citation>
    <scope>NUCLEOTIDE SEQUENCE [LARGE SCALE GENOMIC DNA]</scope>
    <source>
        <strain evidence="1 2">CGMCC 1.9156</strain>
    </source>
</reference>
<dbReference type="Pfam" id="PF01063">
    <property type="entry name" value="Aminotran_4"/>
    <property type="match status" value="1"/>
</dbReference>
<dbReference type="InterPro" id="IPR043131">
    <property type="entry name" value="BCAT-like_N"/>
</dbReference>
<dbReference type="EMBL" id="FONW01000004">
    <property type="protein sequence ID" value="SFF29955.1"/>
    <property type="molecule type" value="Genomic_DNA"/>
</dbReference>
<proteinExistence type="predicted"/>
<sequence length="204" mass="23790">MSQLLETIKVENGRLLNMSFHNWRFNQARKELFNLPEIDLEQVISIPDDLANITYRCRVLYDQTIQKVEFIPYQTRSIHSLQIVYDNTINYAYKYADRTHLNELFKKRGNADEIIIVKKGLITDCTIGNLVFYDGEKWLTPEQPLLAGTQRQKLLSEGQIRQAKITEKDLINYQKVGIINAFYLLDNMPSLPINKINNLTKPTP</sequence>
<dbReference type="Proteomes" id="UP000198964">
    <property type="component" value="Unassembled WGS sequence"/>
</dbReference>
<evidence type="ECO:0000313" key="1">
    <source>
        <dbReference type="EMBL" id="SFF29955.1"/>
    </source>
</evidence>
<dbReference type="SUPFAM" id="SSF56752">
    <property type="entry name" value="D-aminoacid aminotransferase-like PLP-dependent enzymes"/>
    <property type="match status" value="1"/>
</dbReference>
<dbReference type="STRING" id="655355.SAMN05216283_104122"/>
<keyword evidence="1" id="KW-0456">Lyase</keyword>
<protein>
    <submittedName>
        <fullName evidence="1">4-amino-4-deoxychorismate lyase</fullName>
    </submittedName>
</protein>
<organism evidence="1 2">
    <name type="scientific">Sunxiuqinia elliptica</name>
    <dbReference type="NCBI Taxonomy" id="655355"/>
    <lineage>
        <taxon>Bacteria</taxon>
        <taxon>Pseudomonadati</taxon>
        <taxon>Bacteroidota</taxon>
        <taxon>Bacteroidia</taxon>
        <taxon>Marinilabiliales</taxon>
        <taxon>Prolixibacteraceae</taxon>
        <taxon>Sunxiuqinia</taxon>
    </lineage>
</organism>
<evidence type="ECO:0000313" key="2">
    <source>
        <dbReference type="Proteomes" id="UP000198964"/>
    </source>
</evidence>
<dbReference type="RefSeq" id="WP_093919807.1">
    <property type="nucleotide sequence ID" value="NZ_FONW01000004.1"/>
</dbReference>
<dbReference type="Gene3D" id="3.30.470.10">
    <property type="match status" value="1"/>
</dbReference>
<dbReference type="InterPro" id="IPR043132">
    <property type="entry name" value="BCAT-like_C"/>
</dbReference>
<keyword evidence="2" id="KW-1185">Reference proteome</keyword>
<dbReference type="Gene3D" id="3.20.10.10">
    <property type="entry name" value="D-amino Acid Aminotransferase, subunit A, domain 2"/>
    <property type="match status" value="1"/>
</dbReference>
<dbReference type="InterPro" id="IPR001544">
    <property type="entry name" value="Aminotrans_IV"/>
</dbReference>
<dbReference type="GO" id="GO:0016829">
    <property type="term" value="F:lyase activity"/>
    <property type="evidence" value="ECO:0007669"/>
    <property type="project" value="UniProtKB-KW"/>
</dbReference>
<accession>A0A1I2HI34</accession>
<dbReference type="InterPro" id="IPR036038">
    <property type="entry name" value="Aminotransferase-like"/>
</dbReference>
<gene>
    <name evidence="1" type="ORF">SAMN05216283_104122</name>
</gene>